<evidence type="ECO:0000313" key="3">
    <source>
        <dbReference type="Proteomes" id="UP000032679"/>
    </source>
</evidence>
<dbReference type="RefSeq" id="WP_048847673.1">
    <property type="nucleotide sequence ID" value="NZ_BALE01000010.1"/>
</dbReference>
<evidence type="ECO:0000313" key="2">
    <source>
        <dbReference type="EMBL" id="GAN53592.1"/>
    </source>
</evidence>
<dbReference type="AlphaFoldDB" id="A0A0D6MIY3"/>
<feature type="chain" id="PRO_5002307871" description="Lipoprotein" evidence="1">
    <location>
        <begin position="31"/>
        <end position="89"/>
    </location>
</feature>
<comment type="caution">
    <text evidence="2">The sequence shown here is derived from an EMBL/GenBank/DDBJ whole genome shotgun (WGS) entry which is preliminary data.</text>
</comment>
<reference evidence="2 3" key="1">
    <citation type="submission" date="2012-10" db="EMBL/GenBank/DDBJ databases">
        <title>Genome sequencing of Tanticharoenia sakaeratensis NBRC 103193.</title>
        <authorList>
            <person name="Azuma Y."/>
            <person name="Hadano H."/>
            <person name="Hirakawa H."/>
            <person name="Matsushita K."/>
        </authorList>
    </citation>
    <scope>NUCLEOTIDE SEQUENCE [LARGE SCALE GENOMIC DNA]</scope>
    <source>
        <strain evidence="2 3">NBRC 103193</strain>
    </source>
</reference>
<evidence type="ECO:0008006" key="4">
    <source>
        <dbReference type="Google" id="ProtNLM"/>
    </source>
</evidence>
<protein>
    <recommendedName>
        <fullName evidence="4">Lipoprotein</fullName>
    </recommendedName>
</protein>
<feature type="signal peptide" evidence="1">
    <location>
        <begin position="1"/>
        <end position="30"/>
    </location>
</feature>
<name>A0A0D6MIY3_9PROT</name>
<organism evidence="2 3">
    <name type="scientific">Tanticharoenia sakaeratensis NBRC 103193</name>
    <dbReference type="NCBI Taxonomy" id="1231623"/>
    <lineage>
        <taxon>Bacteria</taxon>
        <taxon>Pseudomonadati</taxon>
        <taxon>Pseudomonadota</taxon>
        <taxon>Alphaproteobacteria</taxon>
        <taxon>Acetobacterales</taxon>
        <taxon>Acetobacteraceae</taxon>
        <taxon>Tanticharoenia</taxon>
    </lineage>
</organism>
<proteinExistence type="predicted"/>
<dbReference type="EMBL" id="BALE01000010">
    <property type="protein sequence ID" value="GAN53592.1"/>
    <property type="molecule type" value="Genomic_DNA"/>
</dbReference>
<dbReference type="Proteomes" id="UP000032679">
    <property type="component" value="Unassembled WGS sequence"/>
</dbReference>
<sequence>MPLFLDSSRVRTTGRAARAVATVASMLALAGCVGTAAPGPVPPGTPVTGLGYTCKAGIYTCKMPYKVPLGASCSCPGLGAASYGNVHLP</sequence>
<gene>
    <name evidence="2" type="ORF">Tasa_010_139</name>
</gene>
<accession>A0A0D6MIY3</accession>
<keyword evidence="3" id="KW-1185">Reference proteome</keyword>
<keyword evidence="1" id="KW-0732">Signal</keyword>
<dbReference type="STRING" id="1231623.Tasa_010_139"/>
<evidence type="ECO:0000256" key="1">
    <source>
        <dbReference type="SAM" id="SignalP"/>
    </source>
</evidence>